<sequence>MVNLLFKRKKKKKSEVAGIVPEAVPSFSPTQAATHQHQNQNTNYSTTSQNQSQKKKKKPFRKLKKLWKRMSPEKSATSRKKSRSAIIPNIIYNKNNNNPGSSSAKNSLTLISPEVGGKATNYYSNNTDGFEVILDGKKLQYEADNFEIAHDLANSQDVADMRNCAAGDTCSPLSDWNTFVSLLVAPNLDDIQSFVFGEGSQYQNYGDYCNSELGSGLGSLGSYSNQSSPVRVSRVTDKPGTGIAIGGSRSTRRRHAESQYKDGLPFDEETDSKSIKWSPSTDYRDRRSRERGEGSGGGNQPETVEIQHFSSVSVANDNTNESDNSPTSSPALVQRPVSSGGPITPPKLTSKDALMNGMMARDSQVPNEELYDTAFTLQFLKEVSKIGIILTYFKVPNDDEQVQIVPYVVSLKIEPGLARGSRLLEPKLIWTSMKEGNEEEGGSSISLLGIDSIHTSLGGSDDDNTPFFTITTEAGDVHAFESPTLAERNYIVHGIKNVVAWLSYHLVIGNMATGTELVSEADEVRGETSGELPSLKTPVQAMNDLSHSFLD</sequence>
<accession>A0A7S3VCK7</accession>
<proteinExistence type="predicted"/>
<protein>
    <submittedName>
        <fullName evidence="2">Uncharacterized protein</fullName>
    </submittedName>
</protein>
<feature type="compositionally biased region" description="Polar residues" evidence="1">
    <location>
        <begin position="315"/>
        <end position="331"/>
    </location>
</feature>
<feature type="region of interest" description="Disordered" evidence="1">
    <location>
        <begin position="315"/>
        <end position="350"/>
    </location>
</feature>
<organism evidence="2">
    <name type="scientific">Chaetoceros debilis</name>
    <dbReference type="NCBI Taxonomy" id="122233"/>
    <lineage>
        <taxon>Eukaryota</taxon>
        <taxon>Sar</taxon>
        <taxon>Stramenopiles</taxon>
        <taxon>Ochrophyta</taxon>
        <taxon>Bacillariophyta</taxon>
        <taxon>Coscinodiscophyceae</taxon>
        <taxon>Chaetocerotophycidae</taxon>
        <taxon>Chaetocerotales</taxon>
        <taxon>Chaetocerotaceae</taxon>
        <taxon>Chaetoceros</taxon>
    </lineage>
</organism>
<feature type="compositionally biased region" description="Basic residues" evidence="1">
    <location>
        <begin position="53"/>
        <end position="68"/>
    </location>
</feature>
<feature type="region of interest" description="Disordered" evidence="1">
    <location>
        <begin position="1"/>
        <end position="82"/>
    </location>
</feature>
<feature type="region of interest" description="Disordered" evidence="1">
    <location>
        <begin position="220"/>
        <end position="303"/>
    </location>
</feature>
<feature type="compositionally biased region" description="Basic residues" evidence="1">
    <location>
        <begin position="1"/>
        <end position="13"/>
    </location>
</feature>
<evidence type="ECO:0000256" key="1">
    <source>
        <dbReference type="SAM" id="MobiDB-lite"/>
    </source>
</evidence>
<evidence type="ECO:0000313" key="2">
    <source>
        <dbReference type="EMBL" id="CAE0471580.1"/>
    </source>
</evidence>
<dbReference type="AlphaFoldDB" id="A0A7S3VCK7"/>
<reference evidence="2" key="1">
    <citation type="submission" date="2021-01" db="EMBL/GenBank/DDBJ databases">
        <authorList>
            <person name="Corre E."/>
            <person name="Pelletier E."/>
            <person name="Niang G."/>
            <person name="Scheremetjew M."/>
            <person name="Finn R."/>
            <person name="Kale V."/>
            <person name="Holt S."/>
            <person name="Cochrane G."/>
            <person name="Meng A."/>
            <person name="Brown T."/>
            <person name="Cohen L."/>
        </authorList>
    </citation>
    <scope>NUCLEOTIDE SEQUENCE</scope>
    <source>
        <strain evidence="2">MM31A-1</strain>
    </source>
</reference>
<gene>
    <name evidence="2" type="ORF">CDEB00056_LOCUS16433</name>
</gene>
<feature type="compositionally biased region" description="Low complexity" evidence="1">
    <location>
        <begin position="30"/>
        <end position="52"/>
    </location>
</feature>
<feature type="compositionally biased region" description="Basic and acidic residues" evidence="1">
    <location>
        <begin position="282"/>
        <end position="293"/>
    </location>
</feature>
<name>A0A7S3VCK7_9STRA</name>
<dbReference type="EMBL" id="HBIO01021334">
    <property type="protein sequence ID" value="CAE0471580.1"/>
    <property type="molecule type" value="Transcribed_RNA"/>
</dbReference>